<evidence type="ECO:0000256" key="2">
    <source>
        <dbReference type="SAM" id="Phobius"/>
    </source>
</evidence>
<dbReference type="EMBL" id="QEAP01000423">
    <property type="protein sequence ID" value="TPX66894.1"/>
    <property type="molecule type" value="Genomic_DNA"/>
</dbReference>
<evidence type="ECO:0000313" key="5">
    <source>
        <dbReference type="Proteomes" id="UP000320333"/>
    </source>
</evidence>
<keyword evidence="2" id="KW-1133">Transmembrane helix</keyword>
<proteinExistence type="predicted"/>
<dbReference type="Proteomes" id="UP000320333">
    <property type="component" value="Unassembled WGS sequence"/>
</dbReference>
<feature type="transmembrane region" description="Helical" evidence="2">
    <location>
        <begin position="583"/>
        <end position="602"/>
    </location>
</feature>
<protein>
    <recommendedName>
        <fullName evidence="3">Cyclic nucleotide-binding domain-containing protein</fullName>
    </recommendedName>
</protein>
<dbReference type="SUPFAM" id="SSF51206">
    <property type="entry name" value="cAMP-binding domain-like"/>
    <property type="match status" value="1"/>
</dbReference>
<dbReference type="Gene3D" id="1.10.287.70">
    <property type="match status" value="1"/>
</dbReference>
<feature type="domain" description="Cyclic nucleotide-binding" evidence="3">
    <location>
        <begin position="881"/>
        <end position="985"/>
    </location>
</feature>
<dbReference type="GO" id="GO:0098855">
    <property type="term" value="C:HCN channel complex"/>
    <property type="evidence" value="ECO:0007669"/>
    <property type="project" value="TreeGrafter"/>
</dbReference>
<gene>
    <name evidence="4" type="ORF">CcCBS67573_g07694</name>
</gene>
<feature type="region of interest" description="Disordered" evidence="1">
    <location>
        <begin position="381"/>
        <end position="417"/>
    </location>
</feature>
<dbReference type="Gene3D" id="2.60.120.10">
    <property type="entry name" value="Jelly Rolls"/>
    <property type="match status" value="1"/>
</dbReference>
<dbReference type="PRINTS" id="PR00103">
    <property type="entry name" value="CAMPKINASE"/>
</dbReference>
<keyword evidence="2" id="KW-0472">Membrane</keyword>
<evidence type="ECO:0000313" key="4">
    <source>
        <dbReference type="EMBL" id="TPX66894.1"/>
    </source>
</evidence>
<dbReference type="SMART" id="SM00100">
    <property type="entry name" value="cNMP"/>
    <property type="match status" value="1"/>
</dbReference>
<dbReference type="PANTHER" id="PTHR45689:SF5">
    <property type="entry name" value="I[[H]] CHANNEL, ISOFORM E"/>
    <property type="match status" value="1"/>
</dbReference>
<feature type="region of interest" description="Disordered" evidence="1">
    <location>
        <begin position="137"/>
        <end position="186"/>
    </location>
</feature>
<organism evidence="4 5">
    <name type="scientific">Chytriomyces confervae</name>
    <dbReference type="NCBI Taxonomy" id="246404"/>
    <lineage>
        <taxon>Eukaryota</taxon>
        <taxon>Fungi</taxon>
        <taxon>Fungi incertae sedis</taxon>
        <taxon>Chytridiomycota</taxon>
        <taxon>Chytridiomycota incertae sedis</taxon>
        <taxon>Chytridiomycetes</taxon>
        <taxon>Chytridiales</taxon>
        <taxon>Chytriomycetaceae</taxon>
        <taxon>Chytriomyces</taxon>
    </lineage>
</organism>
<dbReference type="AlphaFoldDB" id="A0A507ESR0"/>
<dbReference type="GO" id="GO:0005249">
    <property type="term" value="F:voltage-gated potassium channel activity"/>
    <property type="evidence" value="ECO:0007669"/>
    <property type="project" value="TreeGrafter"/>
</dbReference>
<dbReference type="CDD" id="cd00038">
    <property type="entry name" value="CAP_ED"/>
    <property type="match status" value="1"/>
</dbReference>
<feature type="region of interest" description="Disordered" evidence="1">
    <location>
        <begin position="464"/>
        <end position="486"/>
    </location>
</feature>
<dbReference type="PANTHER" id="PTHR45689">
    <property type="entry name" value="I[[H]] CHANNEL, ISOFORM E"/>
    <property type="match status" value="1"/>
</dbReference>
<dbReference type="SUPFAM" id="SSF81324">
    <property type="entry name" value="Voltage-gated potassium channels"/>
    <property type="match status" value="1"/>
</dbReference>
<sequence length="1003" mass="111620">MPMNGLIADLQMKLALVESQIKQMIPIANHLAQQMMIQGHFHADSANLNAPSPVNPASPETVLLNQLSNGVLPVSQAEDWIKSVEKQSAKEPKTTTDALAVTPIEFGDSDRIFNESESKEKENSVWRHLSSRVIRSSTNVKAKTPQVGVRSVPRQSLTPDDVPDKHVRSSLNIASPSQPRPLDGSTHVLKPWHNSRRRFSDFDQPVRSSNSIASEKQITSPLKIAAAIEPPETDEYETRSIQATPVFARRSTPKAIAFESKIEIMDIATTDKEVPPKAVETVEAKPEAKWSWTGTDDNNVSTAEKAELIASTAVLAIREEDEDSKRLPTPSQPLDARKNIIPAAARLVKQFPQESLQRSSTITESLKSFASMSAAGSALDSFESISKSPSRLHRSNSRDSWKMDSGSHGMPGHSSNNAAVYKSLRASVAANSRRMKDETGTPVSASRSGNSVFLTVPASIGSLSPGDVQKSDTLGPAFEGERQHSSRSRATSIYSAVFGAAAVAKYNEKGSLASLNEQEKSTFPRLEKQASVKRESLMRLFLRMGLNPLSTINVNWDFAMALIYITILWIIPLEMALQLYLDPAFSIFLTVIFLLDVILEFLTFRKSRLTCADSKTVFTLRDWQQHYLKTTFILDLISSVPFELLNSEHAEYLWIIRFLRLHKLTGIMTTNPKFVAIRKAIQSALGIGQTFSVVFPLMFCLCAFLHLQACALFLVGRLQGFTNPSIAEVQFDALAAKYTWAIYTAVGNTFPMFYRPSSTMEKCVVIAFSIVGAGLYASIVGTISSFAMGVNASGRLYKQKIDELKEYMRYKDLSDITRRKIMKYYEIKYRGKFFEERDLLADMNDSLRMEISVHNCRQLISKVNFLRREAGDGRDDVFAGRLATALTAEYFVPGDLIINAGDVGNEMYFILTGTVGIYVNGVRVGKLADGAFFGELALLANIPRTATVQAASSCALYKLTRSDFMRILIEFDDMREKITHIYRERMDKFKAEEQIRRSIVARS</sequence>
<dbReference type="InterPro" id="IPR051413">
    <property type="entry name" value="K/Na_HCN_channel"/>
</dbReference>
<keyword evidence="5" id="KW-1185">Reference proteome</keyword>
<dbReference type="InterPro" id="IPR018490">
    <property type="entry name" value="cNMP-bd_dom_sf"/>
</dbReference>
<dbReference type="Pfam" id="PF00027">
    <property type="entry name" value="cNMP_binding"/>
    <property type="match status" value="1"/>
</dbReference>
<dbReference type="PROSITE" id="PS00889">
    <property type="entry name" value="CNMP_BINDING_2"/>
    <property type="match status" value="1"/>
</dbReference>
<dbReference type="InterPro" id="IPR018488">
    <property type="entry name" value="cNMP-bd_CS"/>
</dbReference>
<evidence type="ECO:0000259" key="3">
    <source>
        <dbReference type="PROSITE" id="PS50042"/>
    </source>
</evidence>
<keyword evidence="2" id="KW-0812">Transmembrane</keyword>
<dbReference type="InterPro" id="IPR014710">
    <property type="entry name" value="RmlC-like_jellyroll"/>
</dbReference>
<name>A0A507ESR0_9FUNG</name>
<dbReference type="InterPro" id="IPR000595">
    <property type="entry name" value="cNMP-bd_dom"/>
</dbReference>
<dbReference type="Gene3D" id="1.10.287.630">
    <property type="entry name" value="Helix hairpin bin"/>
    <property type="match status" value="1"/>
</dbReference>
<evidence type="ECO:0000256" key="1">
    <source>
        <dbReference type="SAM" id="MobiDB-lite"/>
    </source>
</evidence>
<comment type="caution">
    <text evidence="4">The sequence shown here is derived from an EMBL/GenBank/DDBJ whole genome shotgun (WGS) entry which is preliminary data.</text>
</comment>
<feature type="transmembrane region" description="Helical" evidence="2">
    <location>
        <begin position="552"/>
        <end position="571"/>
    </location>
</feature>
<dbReference type="PROSITE" id="PS50042">
    <property type="entry name" value="CNMP_BINDING_3"/>
    <property type="match status" value="1"/>
</dbReference>
<dbReference type="PROSITE" id="PS00888">
    <property type="entry name" value="CNMP_BINDING_1"/>
    <property type="match status" value="1"/>
</dbReference>
<dbReference type="OrthoDB" id="421226at2759"/>
<reference evidence="4 5" key="1">
    <citation type="journal article" date="2019" name="Sci. Rep.">
        <title>Comparative genomics of chytrid fungi reveal insights into the obligate biotrophic and pathogenic lifestyle of Synchytrium endobioticum.</title>
        <authorList>
            <person name="van de Vossenberg B.T.L.H."/>
            <person name="Warris S."/>
            <person name="Nguyen H.D.T."/>
            <person name="van Gent-Pelzer M.P.E."/>
            <person name="Joly D.L."/>
            <person name="van de Geest H.C."/>
            <person name="Bonants P.J.M."/>
            <person name="Smith D.S."/>
            <person name="Levesque C.A."/>
            <person name="van der Lee T.A.J."/>
        </authorList>
    </citation>
    <scope>NUCLEOTIDE SEQUENCE [LARGE SCALE GENOMIC DNA]</scope>
    <source>
        <strain evidence="4 5">CBS 675.73</strain>
    </source>
</reference>
<accession>A0A507ESR0</accession>
<dbReference type="GO" id="GO:0003254">
    <property type="term" value="P:regulation of membrane depolarization"/>
    <property type="evidence" value="ECO:0007669"/>
    <property type="project" value="TreeGrafter"/>
</dbReference>
<feature type="transmembrane region" description="Helical" evidence="2">
    <location>
        <begin position="764"/>
        <end position="790"/>
    </location>
</feature>
<dbReference type="GO" id="GO:0035725">
    <property type="term" value="P:sodium ion transmembrane transport"/>
    <property type="evidence" value="ECO:0007669"/>
    <property type="project" value="TreeGrafter"/>
</dbReference>
<feature type="transmembrane region" description="Helical" evidence="2">
    <location>
        <begin position="693"/>
        <end position="715"/>
    </location>
</feature>